<dbReference type="PROSITE" id="PS50935">
    <property type="entry name" value="SSB"/>
    <property type="match status" value="1"/>
</dbReference>
<evidence type="ECO:0000256" key="4">
    <source>
        <dbReference type="HAMAP-Rule" id="MF_00720"/>
    </source>
</evidence>
<dbReference type="PIRSF" id="PIRSF003135">
    <property type="entry name" value="Primosomal_n"/>
    <property type="match status" value="1"/>
</dbReference>
<dbReference type="RefSeq" id="WP_345369962.1">
    <property type="nucleotide sequence ID" value="NZ_BAABKD010000008.1"/>
</dbReference>
<keyword evidence="2 4" id="KW-0235">DNA replication</keyword>
<proteinExistence type="inferred from homology"/>
<evidence type="ECO:0000256" key="3">
    <source>
        <dbReference type="ARBA" id="ARBA00023125"/>
    </source>
</evidence>
<keyword evidence="3 4" id="KW-0238">DNA-binding</keyword>
<comment type="subunit">
    <text evidence="4">Homodimer. Interacts with PriA and DnaT. Component of the replication restart primosome. Primosome assembly occurs via a 'hand-off' mechanism. PriA binds to replication forks, subsequently PriB then DnaT bind; DnaT then displaces ssDNA to generate the helicase loading substrate.</text>
</comment>
<organism evidence="5 6">
    <name type="scientific">Paenalcaligenes hermetiae</name>
    <dbReference type="NCBI Taxonomy" id="1157987"/>
    <lineage>
        <taxon>Bacteria</taxon>
        <taxon>Pseudomonadati</taxon>
        <taxon>Pseudomonadota</taxon>
        <taxon>Betaproteobacteria</taxon>
        <taxon>Burkholderiales</taxon>
        <taxon>Alcaligenaceae</taxon>
        <taxon>Paenalcaligenes</taxon>
    </lineage>
</organism>
<name>A0ABP9M2B9_9BURK</name>
<dbReference type="InterPro" id="IPR012340">
    <property type="entry name" value="NA-bd_OB-fold"/>
</dbReference>
<dbReference type="NCBIfam" id="TIGR04418">
    <property type="entry name" value="PriB_gamma"/>
    <property type="match status" value="1"/>
</dbReference>
<dbReference type="SUPFAM" id="SSF50249">
    <property type="entry name" value="Nucleic acid-binding proteins"/>
    <property type="match status" value="1"/>
</dbReference>
<keyword evidence="1 4" id="KW-0639">Primosome</keyword>
<evidence type="ECO:0000313" key="6">
    <source>
        <dbReference type="Proteomes" id="UP001500227"/>
    </source>
</evidence>
<reference evidence="6" key="1">
    <citation type="journal article" date="2019" name="Int. J. Syst. Evol. Microbiol.">
        <title>The Global Catalogue of Microorganisms (GCM) 10K type strain sequencing project: providing services to taxonomists for standard genome sequencing and annotation.</title>
        <authorList>
            <consortium name="The Broad Institute Genomics Platform"/>
            <consortium name="The Broad Institute Genome Sequencing Center for Infectious Disease"/>
            <person name="Wu L."/>
            <person name="Ma J."/>
        </authorList>
    </citation>
    <scope>NUCLEOTIDE SEQUENCE [LARGE SCALE GENOMIC DNA]</scope>
    <source>
        <strain evidence="6">JCM 18423</strain>
    </source>
</reference>
<protein>
    <recommendedName>
        <fullName evidence="4">Replication restart protein PriB</fullName>
    </recommendedName>
</protein>
<comment type="similarity">
    <text evidence="4">Belongs to the PriB family.</text>
</comment>
<sequence>MNDLHIQGQVLQAQPLRYTPAGIAVCEITLQHQSVVEQAAIQRQLDFSVEAIAMGDVANYLAAVPIGSFLQIQGFIAPLRKSSSRLVLHIQEFQNLNAPPSALV</sequence>
<dbReference type="InterPro" id="IPR000424">
    <property type="entry name" value="Primosome_PriB/ssb"/>
</dbReference>
<evidence type="ECO:0000256" key="2">
    <source>
        <dbReference type="ARBA" id="ARBA00022705"/>
    </source>
</evidence>
<dbReference type="Proteomes" id="UP001500227">
    <property type="component" value="Unassembled WGS sequence"/>
</dbReference>
<evidence type="ECO:0000256" key="1">
    <source>
        <dbReference type="ARBA" id="ARBA00022515"/>
    </source>
</evidence>
<dbReference type="Gene3D" id="2.40.50.140">
    <property type="entry name" value="Nucleic acid-binding proteins"/>
    <property type="match status" value="1"/>
</dbReference>
<accession>A0ABP9M2B9</accession>
<keyword evidence="6" id="KW-1185">Reference proteome</keyword>
<evidence type="ECO:0000313" key="5">
    <source>
        <dbReference type="EMBL" id="GAA5087993.1"/>
    </source>
</evidence>
<dbReference type="InterPro" id="IPR023646">
    <property type="entry name" value="Prisomal_replication_PriB"/>
</dbReference>
<gene>
    <name evidence="4 5" type="primary">priB</name>
    <name evidence="5" type="ORF">GCM10023337_09080</name>
</gene>
<dbReference type="HAMAP" id="MF_00720">
    <property type="entry name" value="PriB"/>
    <property type="match status" value="1"/>
</dbReference>
<comment type="function">
    <text evidence="4">Involved in the restart of stalled replication forks, which reloads the replicative helicase on sites other than the origin of replication; the PriA-PriB pathway is the major replication restart pathway. During primosome assembly it facilitates complex formation between PriA and DnaT on DNA; stabilizes PriA on DNA. Stimulates the DNA unwinding activity of PriA helicase.</text>
</comment>
<comment type="caution">
    <text evidence="5">The sequence shown here is derived from an EMBL/GenBank/DDBJ whole genome shotgun (WGS) entry which is preliminary data.</text>
</comment>
<dbReference type="Pfam" id="PF22657">
    <property type="entry name" value="SSB_1"/>
    <property type="match status" value="1"/>
</dbReference>
<dbReference type="EMBL" id="BAABKD010000008">
    <property type="protein sequence ID" value="GAA5087993.1"/>
    <property type="molecule type" value="Genomic_DNA"/>
</dbReference>